<protein>
    <recommendedName>
        <fullName evidence="5">DUF5518 domain-containing protein</fullName>
    </recommendedName>
</protein>
<feature type="region of interest" description="Disordered" evidence="1">
    <location>
        <begin position="127"/>
        <end position="226"/>
    </location>
</feature>
<dbReference type="OrthoDB" id="341846at2157"/>
<feature type="compositionally biased region" description="Basic and acidic residues" evidence="1">
    <location>
        <begin position="185"/>
        <end position="194"/>
    </location>
</feature>
<feature type="compositionally biased region" description="Basic and acidic residues" evidence="1">
    <location>
        <begin position="162"/>
        <end position="176"/>
    </location>
</feature>
<name>A0A2Z2HRJ2_9EURY</name>
<feature type="transmembrane region" description="Helical" evidence="2">
    <location>
        <begin position="6"/>
        <end position="37"/>
    </location>
</feature>
<dbReference type="EMBL" id="CP019893">
    <property type="protein sequence ID" value="ARS89699.1"/>
    <property type="molecule type" value="Genomic_DNA"/>
</dbReference>
<gene>
    <name evidence="3" type="ORF">B1756_08070</name>
</gene>
<dbReference type="KEGG" id="naj:B1756_08070"/>
<organism evidence="3 4">
    <name type="scientific">Natrarchaeobaculum aegyptiacum</name>
    <dbReference type="NCBI Taxonomy" id="745377"/>
    <lineage>
        <taxon>Archaea</taxon>
        <taxon>Methanobacteriati</taxon>
        <taxon>Methanobacteriota</taxon>
        <taxon>Stenosarchaea group</taxon>
        <taxon>Halobacteria</taxon>
        <taxon>Halobacteriales</taxon>
        <taxon>Natrialbaceae</taxon>
        <taxon>Natrarchaeobaculum</taxon>
    </lineage>
</organism>
<keyword evidence="2" id="KW-0812">Transmembrane</keyword>
<keyword evidence="2" id="KW-1133">Transmembrane helix</keyword>
<keyword evidence="2" id="KW-0472">Membrane</keyword>
<dbReference type="AlphaFoldDB" id="A0A2Z2HRJ2"/>
<reference evidence="4" key="1">
    <citation type="submission" date="2017-02" db="EMBL/GenBank/DDBJ databases">
        <title>Natronthermophilus aegyptiacus gen. nov.,sp. nov., an aerobic, extremely halophilic alkalithermophilic archaeon isolated from the athalassohaline Wadi An Natrun, Egypt.</title>
        <authorList>
            <person name="Zhao B."/>
        </authorList>
    </citation>
    <scope>NUCLEOTIDE SEQUENCE [LARGE SCALE GENOMIC DNA]</scope>
    <source>
        <strain evidence="4">JW/NM-HA 15</strain>
    </source>
</reference>
<keyword evidence="4" id="KW-1185">Reference proteome</keyword>
<evidence type="ECO:0000313" key="3">
    <source>
        <dbReference type="EMBL" id="ARS89699.1"/>
    </source>
</evidence>
<dbReference type="Pfam" id="PF17647">
    <property type="entry name" value="DUF5518"/>
    <property type="match status" value="1"/>
</dbReference>
<evidence type="ECO:0000256" key="2">
    <source>
        <dbReference type="SAM" id="Phobius"/>
    </source>
</evidence>
<dbReference type="GeneID" id="32894028"/>
<dbReference type="Proteomes" id="UP000250088">
    <property type="component" value="Chromosome"/>
</dbReference>
<evidence type="ECO:0008006" key="5">
    <source>
        <dbReference type="Google" id="ProtNLM"/>
    </source>
</evidence>
<accession>A0A2Z2HRJ2</accession>
<evidence type="ECO:0000313" key="4">
    <source>
        <dbReference type="Proteomes" id="UP000250088"/>
    </source>
</evidence>
<dbReference type="InterPro" id="IPR040493">
    <property type="entry name" value="DUF5518"/>
</dbReference>
<feature type="transmembrane region" description="Helical" evidence="2">
    <location>
        <begin position="49"/>
        <end position="80"/>
    </location>
</feature>
<sequence>MSTHGTLVHAIVGAIVGILLSFIPFSTVIGGAVAGFLEGPNHRDGALAGALAGAITFLPAAGIALLALAFVGFGTAFAAIPIEGAAVLFVGVVLAFATILIYTVGLALVGGFLGAALAREYPDRRVSTRRSIGLSDRPRGARSSDGSGAQRPPQDSNQWTGRADDPQPWDDAHEPRTPSGPRSPPPDHDLDEGSRGPGDQARWHDECARAESDRADRDADPETDRE</sequence>
<feature type="transmembrane region" description="Helical" evidence="2">
    <location>
        <begin position="86"/>
        <end position="117"/>
    </location>
</feature>
<dbReference type="RefSeq" id="WP_086888076.1">
    <property type="nucleotide sequence ID" value="NZ_CP019893.1"/>
</dbReference>
<evidence type="ECO:0000256" key="1">
    <source>
        <dbReference type="SAM" id="MobiDB-lite"/>
    </source>
</evidence>
<proteinExistence type="predicted"/>
<feature type="compositionally biased region" description="Basic and acidic residues" evidence="1">
    <location>
        <begin position="201"/>
        <end position="226"/>
    </location>
</feature>